<dbReference type="AlphaFoldDB" id="A0A085VZC9"/>
<proteinExistence type="predicted"/>
<feature type="region of interest" description="Disordered" evidence="1">
    <location>
        <begin position="1"/>
        <end position="74"/>
    </location>
</feature>
<comment type="caution">
    <text evidence="2">The sequence shown here is derived from an EMBL/GenBank/DDBJ whole genome shotgun (WGS) entry which is preliminary data.</text>
</comment>
<protein>
    <submittedName>
        <fullName evidence="2">Putative integral membrane protein</fullName>
    </submittedName>
</protein>
<dbReference type="RefSeq" id="WP_044198775.1">
    <property type="nucleotide sequence ID" value="NZ_JMCB01000028.1"/>
</dbReference>
<accession>A0A085VZC9</accession>
<sequence>MVDTNRRTIRSQAVGRVLSGQDRYEKEAQEGDPASPLAQAKRERIAAEVLPPTGKSRFSERLQQKSESSKPRKP</sequence>
<gene>
    <name evidence="2" type="ORF">DB31_4705</name>
</gene>
<reference evidence="2 3" key="1">
    <citation type="submission" date="2014-04" db="EMBL/GenBank/DDBJ databases">
        <title>Genome assembly of Hyalangium minutum DSM 14724.</title>
        <authorList>
            <person name="Sharma G."/>
            <person name="Subramanian S."/>
        </authorList>
    </citation>
    <scope>NUCLEOTIDE SEQUENCE [LARGE SCALE GENOMIC DNA]</scope>
    <source>
        <strain evidence="2 3">DSM 14724</strain>
    </source>
</reference>
<name>A0A085VZC9_9BACT</name>
<organism evidence="2 3">
    <name type="scientific">Hyalangium minutum</name>
    <dbReference type="NCBI Taxonomy" id="394096"/>
    <lineage>
        <taxon>Bacteria</taxon>
        <taxon>Pseudomonadati</taxon>
        <taxon>Myxococcota</taxon>
        <taxon>Myxococcia</taxon>
        <taxon>Myxococcales</taxon>
        <taxon>Cystobacterineae</taxon>
        <taxon>Archangiaceae</taxon>
        <taxon>Hyalangium</taxon>
    </lineage>
</organism>
<evidence type="ECO:0000313" key="2">
    <source>
        <dbReference type="EMBL" id="KFE60792.1"/>
    </source>
</evidence>
<dbReference type="OrthoDB" id="5520590at2"/>
<keyword evidence="3" id="KW-1185">Reference proteome</keyword>
<dbReference type="Proteomes" id="UP000028725">
    <property type="component" value="Unassembled WGS sequence"/>
</dbReference>
<feature type="compositionally biased region" description="Basic and acidic residues" evidence="1">
    <location>
        <begin position="57"/>
        <end position="74"/>
    </location>
</feature>
<dbReference type="EMBL" id="JMCB01000028">
    <property type="protein sequence ID" value="KFE60792.1"/>
    <property type="molecule type" value="Genomic_DNA"/>
</dbReference>
<evidence type="ECO:0000256" key="1">
    <source>
        <dbReference type="SAM" id="MobiDB-lite"/>
    </source>
</evidence>
<evidence type="ECO:0000313" key="3">
    <source>
        <dbReference type="Proteomes" id="UP000028725"/>
    </source>
</evidence>